<comment type="caution">
    <text evidence="6">The sequence shown here is derived from an EMBL/GenBank/DDBJ whole genome shotgun (WGS) entry which is preliminary data.</text>
</comment>
<name>A0A7J5ULI8_9MICO</name>
<dbReference type="InterPro" id="IPR009057">
    <property type="entry name" value="Homeodomain-like_sf"/>
</dbReference>
<evidence type="ECO:0000313" key="7">
    <source>
        <dbReference type="Proteomes" id="UP000451860"/>
    </source>
</evidence>
<dbReference type="PANTHER" id="PTHR30055:SF234">
    <property type="entry name" value="HTH-TYPE TRANSCRIPTIONAL REGULATOR BETI"/>
    <property type="match status" value="1"/>
</dbReference>
<proteinExistence type="predicted"/>
<dbReference type="OrthoDB" id="4709704at2"/>
<dbReference type="EMBL" id="WHJE01000127">
    <property type="protein sequence ID" value="KAE8762753.1"/>
    <property type="molecule type" value="Genomic_DNA"/>
</dbReference>
<dbReference type="InterPro" id="IPR050109">
    <property type="entry name" value="HTH-type_TetR-like_transc_reg"/>
</dbReference>
<dbReference type="AlphaFoldDB" id="A0A7J5ULI8"/>
<reference evidence="6 7" key="1">
    <citation type="submission" date="2019-10" db="EMBL/GenBank/DDBJ databases">
        <title>Georgenia wutianyii sp. nov. and Georgenia yuyongxinii sp. nov. isolated from plateau pika (Ochotona curzoniae) in the Qinghai-Tibet plateau of China.</title>
        <authorList>
            <person name="Tian Z."/>
        </authorList>
    </citation>
    <scope>NUCLEOTIDE SEQUENCE [LARGE SCALE GENOMIC DNA]</scope>
    <source>
        <strain evidence="6 7">DSM 21501</strain>
    </source>
</reference>
<dbReference type="InterPro" id="IPR023772">
    <property type="entry name" value="DNA-bd_HTH_TetR-type_CS"/>
</dbReference>
<evidence type="ECO:0000256" key="2">
    <source>
        <dbReference type="ARBA" id="ARBA00023125"/>
    </source>
</evidence>
<sequence length="207" mass="22801">MPKILGSSLAEHRERTRSALFAALSHLMGERGFDAVSLADIAAEAGIGRTAVYNHFPDKESLLLAFIEHETSTYVRALDASLAEVEDPVEQLRVYVRQQLQLERSYHFAPGPDLREVVSREAATHLRSHVGQVEALLRKILTRAIEAGDIPDQHLDAVVQLVHACLSGRRVPRTEPERGEFIASTELFVLRAVGAPAAWPVRAAEVA</sequence>
<dbReference type="PANTHER" id="PTHR30055">
    <property type="entry name" value="HTH-TYPE TRANSCRIPTIONAL REGULATOR RUTR"/>
    <property type="match status" value="1"/>
</dbReference>
<dbReference type="PRINTS" id="PR00455">
    <property type="entry name" value="HTHTETR"/>
</dbReference>
<dbReference type="GO" id="GO:0003700">
    <property type="term" value="F:DNA-binding transcription factor activity"/>
    <property type="evidence" value="ECO:0007669"/>
    <property type="project" value="TreeGrafter"/>
</dbReference>
<keyword evidence="3" id="KW-0804">Transcription</keyword>
<feature type="DNA-binding region" description="H-T-H motif" evidence="4">
    <location>
        <begin position="37"/>
        <end position="56"/>
    </location>
</feature>
<dbReference type="InterPro" id="IPR036271">
    <property type="entry name" value="Tet_transcr_reg_TetR-rel_C_sf"/>
</dbReference>
<protein>
    <submittedName>
        <fullName evidence="6">TetR family transcriptional regulator</fullName>
    </submittedName>
</protein>
<dbReference type="Gene3D" id="1.10.357.10">
    <property type="entry name" value="Tetracycline Repressor, domain 2"/>
    <property type="match status" value="1"/>
</dbReference>
<accession>A0A7J5ULI8</accession>
<evidence type="ECO:0000313" key="6">
    <source>
        <dbReference type="EMBL" id="KAE8762753.1"/>
    </source>
</evidence>
<feature type="domain" description="HTH tetR-type" evidence="5">
    <location>
        <begin position="14"/>
        <end position="74"/>
    </location>
</feature>
<dbReference type="SUPFAM" id="SSF48498">
    <property type="entry name" value="Tetracyclin repressor-like, C-terminal domain"/>
    <property type="match status" value="1"/>
</dbReference>
<dbReference type="SUPFAM" id="SSF46689">
    <property type="entry name" value="Homeodomain-like"/>
    <property type="match status" value="1"/>
</dbReference>
<dbReference type="PROSITE" id="PS01081">
    <property type="entry name" value="HTH_TETR_1"/>
    <property type="match status" value="1"/>
</dbReference>
<dbReference type="Proteomes" id="UP000451860">
    <property type="component" value="Unassembled WGS sequence"/>
</dbReference>
<organism evidence="6 7">
    <name type="scientific">Georgenia thermotolerans</name>
    <dbReference type="NCBI Taxonomy" id="527326"/>
    <lineage>
        <taxon>Bacteria</taxon>
        <taxon>Bacillati</taxon>
        <taxon>Actinomycetota</taxon>
        <taxon>Actinomycetes</taxon>
        <taxon>Micrococcales</taxon>
        <taxon>Bogoriellaceae</taxon>
        <taxon>Georgenia</taxon>
    </lineage>
</organism>
<dbReference type="Pfam" id="PF00440">
    <property type="entry name" value="TetR_N"/>
    <property type="match status" value="1"/>
</dbReference>
<keyword evidence="1" id="KW-0805">Transcription regulation</keyword>
<evidence type="ECO:0000256" key="4">
    <source>
        <dbReference type="PROSITE-ProRule" id="PRU00335"/>
    </source>
</evidence>
<evidence type="ECO:0000259" key="5">
    <source>
        <dbReference type="PROSITE" id="PS50977"/>
    </source>
</evidence>
<evidence type="ECO:0000256" key="1">
    <source>
        <dbReference type="ARBA" id="ARBA00023015"/>
    </source>
</evidence>
<gene>
    <name evidence="6" type="ORF">GB883_17725</name>
</gene>
<dbReference type="RefSeq" id="WP_152204538.1">
    <property type="nucleotide sequence ID" value="NZ_VUKF01000058.1"/>
</dbReference>
<dbReference type="PROSITE" id="PS50977">
    <property type="entry name" value="HTH_TETR_2"/>
    <property type="match status" value="1"/>
</dbReference>
<dbReference type="InterPro" id="IPR001647">
    <property type="entry name" value="HTH_TetR"/>
</dbReference>
<keyword evidence="2 4" id="KW-0238">DNA-binding</keyword>
<dbReference type="GO" id="GO:0000976">
    <property type="term" value="F:transcription cis-regulatory region binding"/>
    <property type="evidence" value="ECO:0007669"/>
    <property type="project" value="TreeGrafter"/>
</dbReference>
<keyword evidence="7" id="KW-1185">Reference proteome</keyword>
<evidence type="ECO:0000256" key="3">
    <source>
        <dbReference type="ARBA" id="ARBA00023163"/>
    </source>
</evidence>